<dbReference type="SUPFAM" id="SSF49785">
    <property type="entry name" value="Galactose-binding domain-like"/>
    <property type="match status" value="1"/>
</dbReference>
<dbReference type="Gene3D" id="2.70.98.10">
    <property type="match status" value="1"/>
</dbReference>
<evidence type="ECO:0000313" key="10">
    <source>
        <dbReference type="Proteomes" id="UP001500420"/>
    </source>
</evidence>
<evidence type="ECO:0000256" key="7">
    <source>
        <dbReference type="SAM" id="MobiDB-lite"/>
    </source>
</evidence>
<dbReference type="GO" id="GO:0009341">
    <property type="term" value="C:beta-galactosidase complex"/>
    <property type="evidence" value="ECO:0007669"/>
    <property type="project" value="InterPro"/>
</dbReference>
<comment type="similarity">
    <text evidence="2">Belongs to the glycosyl hydrolase 2 family.</text>
</comment>
<dbReference type="InterPro" id="IPR014718">
    <property type="entry name" value="GH-type_carb-bd"/>
</dbReference>
<dbReference type="InterPro" id="IPR050347">
    <property type="entry name" value="Bact_Beta-galactosidase"/>
</dbReference>
<dbReference type="Pfam" id="PF02929">
    <property type="entry name" value="Bgal_small_N"/>
    <property type="match status" value="1"/>
</dbReference>
<dbReference type="InterPro" id="IPR017853">
    <property type="entry name" value="GH"/>
</dbReference>
<proteinExistence type="inferred from homology"/>
<dbReference type="GO" id="GO:0005990">
    <property type="term" value="P:lactose catabolic process"/>
    <property type="evidence" value="ECO:0007669"/>
    <property type="project" value="TreeGrafter"/>
</dbReference>
<name>A0AAV3TEV9_9EURY</name>
<evidence type="ECO:0000256" key="6">
    <source>
        <dbReference type="ARBA" id="ARBA00032230"/>
    </source>
</evidence>
<gene>
    <name evidence="9" type="ORF">GCM10009020_35410</name>
</gene>
<evidence type="ECO:0000313" key="9">
    <source>
        <dbReference type="EMBL" id="GAA0682963.1"/>
    </source>
</evidence>
<dbReference type="Gene3D" id="3.20.20.80">
    <property type="entry name" value="Glycosidases"/>
    <property type="match status" value="1"/>
</dbReference>
<evidence type="ECO:0000256" key="5">
    <source>
        <dbReference type="ARBA" id="ARBA00023295"/>
    </source>
</evidence>
<dbReference type="Pfam" id="PF02837">
    <property type="entry name" value="Glyco_hydro_2_N"/>
    <property type="match status" value="1"/>
</dbReference>
<comment type="caution">
    <text evidence="9">The sequence shown here is derived from an EMBL/GenBank/DDBJ whole genome shotgun (WGS) entry which is preliminary data.</text>
</comment>
<organism evidence="9 10">
    <name type="scientific">Natronoarchaeum mannanilyticum</name>
    <dbReference type="NCBI Taxonomy" id="926360"/>
    <lineage>
        <taxon>Archaea</taxon>
        <taxon>Methanobacteriati</taxon>
        <taxon>Methanobacteriota</taxon>
        <taxon>Stenosarchaea group</taxon>
        <taxon>Halobacteria</taxon>
        <taxon>Halobacteriales</taxon>
        <taxon>Natronoarchaeaceae</taxon>
    </lineage>
</organism>
<dbReference type="SUPFAM" id="SSF49303">
    <property type="entry name" value="beta-Galactosidase/glucuronidase domain"/>
    <property type="match status" value="2"/>
</dbReference>
<dbReference type="GO" id="GO:0030246">
    <property type="term" value="F:carbohydrate binding"/>
    <property type="evidence" value="ECO:0007669"/>
    <property type="project" value="InterPro"/>
</dbReference>
<dbReference type="Gene3D" id="2.60.120.260">
    <property type="entry name" value="Galactose-binding domain-like"/>
    <property type="match status" value="1"/>
</dbReference>
<dbReference type="InterPro" id="IPR006104">
    <property type="entry name" value="Glyco_hydro_2_N"/>
</dbReference>
<reference evidence="9 10" key="1">
    <citation type="journal article" date="2019" name="Int. J. Syst. Evol. Microbiol.">
        <title>The Global Catalogue of Microorganisms (GCM) 10K type strain sequencing project: providing services to taxonomists for standard genome sequencing and annotation.</title>
        <authorList>
            <consortium name="The Broad Institute Genomics Platform"/>
            <consortium name="The Broad Institute Genome Sequencing Center for Infectious Disease"/>
            <person name="Wu L."/>
            <person name="Ma J."/>
        </authorList>
    </citation>
    <scope>NUCLEOTIDE SEQUENCE [LARGE SCALE GENOMIC DNA]</scope>
    <source>
        <strain evidence="9 10">JCM 16328</strain>
    </source>
</reference>
<dbReference type="EMBL" id="BAAADV010000008">
    <property type="protein sequence ID" value="GAA0682963.1"/>
    <property type="molecule type" value="Genomic_DNA"/>
</dbReference>
<comment type="catalytic activity">
    <reaction evidence="1">
        <text>Hydrolysis of terminal non-reducing beta-D-galactose residues in beta-D-galactosides.</text>
        <dbReference type="EC" id="3.2.1.23"/>
    </reaction>
</comment>
<dbReference type="Gene3D" id="2.60.40.10">
    <property type="entry name" value="Immunoglobulins"/>
    <property type="match status" value="2"/>
</dbReference>
<dbReference type="Pfam" id="PF16353">
    <property type="entry name" value="LacZ_4"/>
    <property type="match status" value="1"/>
</dbReference>
<protein>
    <recommendedName>
        <fullName evidence="3">beta-galactosidase</fullName>
        <ecNumber evidence="3">3.2.1.23</ecNumber>
    </recommendedName>
    <alternativeName>
        <fullName evidence="6">Lactase</fullName>
    </alternativeName>
</protein>
<dbReference type="InterPro" id="IPR006102">
    <property type="entry name" value="Ig-like_GH2"/>
</dbReference>
<dbReference type="InterPro" id="IPR011013">
    <property type="entry name" value="Gal_mutarotase_sf_dom"/>
</dbReference>
<dbReference type="SUPFAM" id="SSF74650">
    <property type="entry name" value="Galactose mutarotase-like"/>
    <property type="match status" value="1"/>
</dbReference>
<dbReference type="EC" id="3.2.1.23" evidence="3"/>
<dbReference type="PANTHER" id="PTHR46323">
    <property type="entry name" value="BETA-GALACTOSIDASE"/>
    <property type="match status" value="1"/>
</dbReference>
<dbReference type="PANTHER" id="PTHR46323:SF2">
    <property type="entry name" value="BETA-GALACTOSIDASE"/>
    <property type="match status" value="1"/>
</dbReference>
<accession>A0AAV3TEV9</accession>
<dbReference type="Proteomes" id="UP001500420">
    <property type="component" value="Unassembled WGS sequence"/>
</dbReference>
<dbReference type="InterPro" id="IPR023230">
    <property type="entry name" value="Glyco_hydro_2_CS"/>
</dbReference>
<sequence length="1081" mass="121073">MSRKPDQLAAVADYIENPSQLGENVEAVHAPTVPYASTAAARNAGNRLSEPESRWSESEYFELLNGEWSFCWAEAPSDVPERLGADANWDSIPVPSVWQLEGYDRPIYRNHALTWERIPEIETEPEPPNVPEEFNPVGTYRRTVDVPDDWDGARSNYLHFEGVKSAFFVWMDGEYVGYDQGSMTPSEFDVTEKLDPGGEHTITVQVFRFSDGSYLETQDMIRFSGIFRSVYLYSKPAVHLRDYFVRTSFDGAYEDATLTVDAELSADEARVDAERDDGWTLIGRLFDDAGDEVTTLRESVDLADGVETRLQTTVERPAQWSAEHPNLYDLVLELRGPDGTVREAIPQRVGFREFEIEDGQVLVNGEPVTFRGMNRHEHDPETGRTVPYERSLEEFRMLKRNNINAVRTSHYPNDLEIYELADELGMYVVDEANVETHFDMDFVHKAPTFHDSYFQRFERMVEHHKNFASIVAWSTSNEAGEGPPHEKMASYARDRDGTRFVYHQGSGPAPYDKYHENMTGTAPFTDVSGPRYPVPHTLVQHDAVDDRPLVMGEYGHALCNSLGLQDAYWELIREISGLQGGFIWEWCNQTLAGDAVPVADGEEWWIDDDPFLLDGTVFADLTPQPELRQVKKTQQPFTADAVSLEEGILTVTNHYDFTNLSAFDATWELAVDGAVVQSGVLDLDVPPGHERGVIVPLNHPDVDVGSVCHLTIRLELAEDTDWATAGHEIGFEQFEVPFDMPEPSPESPAEQPPIAVSETGSTIELRGDRFAYRFDADRGVFCEFEYDGDVVAIDGPLFGAFRAPLANEQHLDSDTEWGYDNASEWRALGLDDLRHELLDYSVKRPVPGAVRLIAESVALNPDGDALFDLRYRHEVFGNGAVTTTVDVDPTDTLRNTLESWLPRLGVQFDLPASFSSIEWFGRGPEETYPDRKTGSEIGRYAGGIDDQFVPYRVPSDNGNKTDVRWVSVTSEDVGVVVSGDQPLNVRLDQYENLASASRLEELVEKDGTTLFADVAVSGVGGTPVKPLPEYRVQPEPVSFSFDFHPFDAAADPSALAREQLPRELDANTADGDTPIEPPQTD</sequence>
<dbReference type="SUPFAM" id="SSF51445">
    <property type="entry name" value="(Trans)glycosidases"/>
    <property type="match status" value="1"/>
</dbReference>
<evidence type="ECO:0000256" key="2">
    <source>
        <dbReference type="ARBA" id="ARBA00007401"/>
    </source>
</evidence>
<evidence type="ECO:0000256" key="1">
    <source>
        <dbReference type="ARBA" id="ARBA00001412"/>
    </source>
</evidence>
<dbReference type="InterPro" id="IPR013783">
    <property type="entry name" value="Ig-like_fold"/>
</dbReference>
<dbReference type="InterPro" id="IPR004199">
    <property type="entry name" value="B-gal_small/dom_5"/>
</dbReference>
<dbReference type="InterPro" id="IPR032312">
    <property type="entry name" value="LacZ_4"/>
</dbReference>
<evidence type="ECO:0000256" key="3">
    <source>
        <dbReference type="ARBA" id="ARBA00012756"/>
    </source>
</evidence>
<dbReference type="PRINTS" id="PR00132">
    <property type="entry name" value="GLHYDRLASE2"/>
</dbReference>
<dbReference type="InterPro" id="IPR006103">
    <property type="entry name" value="Glyco_hydro_2_cat"/>
</dbReference>
<keyword evidence="10" id="KW-1185">Reference proteome</keyword>
<dbReference type="AlphaFoldDB" id="A0AAV3TEV9"/>
<dbReference type="Pfam" id="PF00703">
    <property type="entry name" value="Glyco_hydro_2"/>
    <property type="match status" value="1"/>
</dbReference>
<dbReference type="InterPro" id="IPR036156">
    <property type="entry name" value="Beta-gal/glucu_dom_sf"/>
</dbReference>
<dbReference type="PROSITE" id="PS00719">
    <property type="entry name" value="GLYCOSYL_HYDROL_F2_1"/>
    <property type="match status" value="1"/>
</dbReference>
<keyword evidence="5" id="KW-0326">Glycosidase</keyword>
<keyword evidence="4 9" id="KW-0378">Hydrolase</keyword>
<dbReference type="GO" id="GO:0004565">
    <property type="term" value="F:beta-galactosidase activity"/>
    <property type="evidence" value="ECO:0007669"/>
    <property type="project" value="UniProtKB-EC"/>
</dbReference>
<evidence type="ECO:0000256" key="4">
    <source>
        <dbReference type="ARBA" id="ARBA00022801"/>
    </source>
</evidence>
<feature type="domain" description="Beta galactosidase small chain/" evidence="8">
    <location>
        <begin position="764"/>
        <end position="1044"/>
    </location>
</feature>
<feature type="region of interest" description="Disordered" evidence="7">
    <location>
        <begin position="1052"/>
        <end position="1081"/>
    </location>
</feature>
<dbReference type="Pfam" id="PF02836">
    <property type="entry name" value="Glyco_hydro_2_C"/>
    <property type="match status" value="1"/>
</dbReference>
<dbReference type="SMART" id="SM01038">
    <property type="entry name" value="Bgal_small_N"/>
    <property type="match status" value="1"/>
</dbReference>
<evidence type="ECO:0000259" key="8">
    <source>
        <dbReference type="SMART" id="SM01038"/>
    </source>
</evidence>
<dbReference type="InterPro" id="IPR006101">
    <property type="entry name" value="Glyco_hydro_2"/>
</dbReference>
<dbReference type="InterPro" id="IPR008979">
    <property type="entry name" value="Galactose-bd-like_sf"/>
</dbReference>